<sequence length="62" mass="6958">MPRKCVITGRKTTTGNKRSHAMNANKRTWGANLQKARILVDGKPKRVWVSARALKSGKVERV</sequence>
<dbReference type="PANTHER" id="PTHR39080">
    <property type="entry name" value="50S RIBOSOMAL PROTEIN L28"/>
    <property type="match status" value="1"/>
</dbReference>
<evidence type="ECO:0000256" key="5">
    <source>
        <dbReference type="HAMAP-Rule" id="MF_00373"/>
    </source>
</evidence>
<evidence type="ECO:0000313" key="7">
    <source>
        <dbReference type="EMBL" id="RHW36452.1"/>
    </source>
</evidence>
<evidence type="ECO:0000256" key="6">
    <source>
        <dbReference type="SAM" id="MobiDB-lite"/>
    </source>
</evidence>
<evidence type="ECO:0000256" key="3">
    <source>
        <dbReference type="ARBA" id="ARBA00023274"/>
    </source>
</evidence>
<dbReference type="HAMAP" id="MF_00373">
    <property type="entry name" value="Ribosomal_bL28"/>
    <property type="match status" value="1"/>
</dbReference>
<comment type="similarity">
    <text evidence="1 5">Belongs to the bacterial ribosomal protein bL28 family.</text>
</comment>
<dbReference type="GO" id="GO:0006412">
    <property type="term" value="P:translation"/>
    <property type="evidence" value="ECO:0007669"/>
    <property type="project" value="UniProtKB-UniRule"/>
</dbReference>
<dbReference type="Gene3D" id="2.30.170.40">
    <property type="entry name" value="Ribosomal protein L28/L24"/>
    <property type="match status" value="1"/>
</dbReference>
<dbReference type="GO" id="GO:1990904">
    <property type="term" value="C:ribonucleoprotein complex"/>
    <property type="evidence" value="ECO:0007669"/>
    <property type="project" value="UniProtKB-KW"/>
</dbReference>
<evidence type="ECO:0000256" key="1">
    <source>
        <dbReference type="ARBA" id="ARBA00008760"/>
    </source>
</evidence>
<keyword evidence="8" id="KW-1185">Reference proteome</keyword>
<dbReference type="SUPFAM" id="SSF143800">
    <property type="entry name" value="L28p-like"/>
    <property type="match status" value="1"/>
</dbReference>
<evidence type="ECO:0000256" key="2">
    <source>
        <dbReference type="ARBA" id="ARBA00022980"/>
    </source>
</evidence>
<dbReference type="EMBL" id="QWEG01000011">
    <property type="protein sequence ID" value="RHW36452.1"/>
    <property type="molecule type" value="Genomic_DNA"/>
</dbReference>
<dbReference type="InterPro" id="IPR050096">
    <property type="entry name" value="Bacterial_rp_bL28"/>
</dbReference>
<organism evidence="7 8">
    <name type="scientific">Neobacillus notoginsengisoli</name>
    <dbReference type="NCBI Taxonomy" id="1578198"/>
    <lineage>
        <taxon>Bacteria</taxon>
        <taxon>Bacillati</taxon>
        <taxon>Bacillota</taxon>
        <taxon>Bacilli</taxon>
        <taxon>Bacillales</taxon>
        <taxon>Bacillaceae</taxon>
        <taxon>Neobacillus</taxon>
    </lineage>
</organism>
<keyword evidence="2 5" id="KW-0689">Ribosomal protein</keyword>
<feature type="region of interest" description="Disordered" evidence="6">
    <location>
        <begin position="1"/>
        <end position="21"/>
    </location>
</feature>
<dbReference type="InterPro" id="IPR037147">
    <property type="entry name" value="Ribosomal_bL28_sf"/>
</dbReference>
<proteinExistence type="inferred from homology"/>
<dbReference type="NCBIfam" id="TIGR00009">
    <property type="entry name" value="L28"/>
    <property type="match status" value="1"/>
</dbReference>
<reference evidence="7 8" key="1">
    <citation type="journal article" date="2017" name="Int. J. Syst. Evol. Microbiol.">
        <title>Bacillus notoginsengisoli sp. nov., a novel bacterium isolated from the rhizosphere of Panax notoginseng.</title>
        <authorList>
            <person name="Zhang M.Y."/>
            <person name="Cheng J."/>
            <person name="Cai Y."/>
            <person name="Zhang T.Y."/>
            <person name="Wu Y.Y."/>
            <person name="Manikprabhu D."/>
            <person name="Li W.J."/>
            <person name="Zhang Y.X."/>
        </authorList>
    </citation>
    <scope>NUCLEOTIDE SEQUENCE [LARGE SCALE GENOMIC DNA]</scope>
    <source>
        <strain evidence="7 8">JCM 30743</strain>
    </source>
</reference>
<dbReference type="Proteomes" id="UP000284416">
    <property type="component" value="Unassembled WGS sequence"/>
</dbReference>
<dbReference type="Pfam" id="PF00830">
    <property type="entry name" value="Ribosomal_L28"/>
    <property type="match status" value="1"/>
</dbReference>
<dbReference type="InterPro" id="IPR001383">
    <property type="entry name" value="Ribosomal_bL28_bact-type"/>
</dbReference>
<keyword evidence="3 5" id="KW-0687">Ribonucleoprotein</keyword>
<dbReference type="RefSeq" id="WP_118922675.1">
    <property type="nucleotide sequence ID" value="NZ_QWEG01000011.1"/>
</dbReference>
<comment type="caution">
    <text evidence="7">The sequence shown here is derived from an EMBL/GenBank/DDBJ whole genome shotgun (WGS) entry which is preliminary data.</text>
</comment>
<dbReference type="AlphaFoldDB" id="A0A417YQR9"/>
<dbReference type="PANTHER" id="PTHR39080:SF1">
    <property type="entry name" value="LARGE RIBOSOMAL SUBUNIT PROTEIN BL28A"/>
    <property type="match status" value="1"/>
</dbReference>
<accession>A0A417YQR9</accession>
<evidence type="ECO:0000256" key="4">
    <source>
        <dbReference type="ARBA" id="ARBA00035174"/>
    </source>
</evidence>
<evidence type="ECO:0000313" key="8">
    <source>
        <dbReference type="Proteomes" id="UP000284416"/>
    </source>
</evidence>
<dbReference type="GO" id="GO:0005840">
    <property type="term" value="C:ribosome"/>
    <property type="evidence" value="ECO:0007669"/>
    <property type="project" value="UniProtKB-KW"/>
</dbReference>
<dbReference type="InterPro" id="IPR034704">
    <property type="entry name" value="Ribosomal_bL28/bL31-like_sf"/>
</dbReference>
<dbReference type="GO" id="GO:0003735">
    <property type="term" value="F:structural constituent of ribosome"/>
    <property type="evidence" value="ECO:0007669"/>
    <property type="project" value="InterPro"/>
</dbReference>
<dbReference type="OrthoDB" id="9805609at2"/>
<dbReference type="InterPro" id="IPR026569">
    <property type="entry name" value="Ribosomal_bL28"/>
</dbReference>
<protein>
    <recommendedName>
        <fullName evidence="4 5">Large ribosomal subunit protein bL28</fullName>
    </recommendedName>
</protein>
<name>A0A417YQR9_9BACI</name>
<gene>
    <name evidence="5" type="primary">rpmB</name>
    <name evidence="7" type="ORF">D1B31_17195</name>
</gene>